<dbReference type="AlphaFoldDB" id="A0AAW0KPQ2"/>
<sequence length="277" mass="30240">MAEPPTLSTTYFKGVTETSSRNNSSSSGSSIGLTLGGLIKQVQRDDQHCYAIEMLRSPKNLSYRETILVYTEVKKVKRYSQIRLHKKFRLVGFLQGSDDWKALRDALVGCLALMRRKSSADTLQNIKRAIPLDEPHDLKPQDHPLQKHKPPWKLLYHAHVIPYYAEELELEVGVNSEVAVVELKNSEVETKAGVAGEGNTWELVGAVNSLNSVSGAAVEEHKKTPGEAVVAVDTGTADEEGVVEVGSLVGHNVVAVAVVVVDGGGGDNWKWDAIEDC</sequence>
<organism evidence="1 2">
    <name type="scientific">Quercus suber</name>
    <name type="common">Cork oak</name>
    <dbReference type="NCBI Taxonomy" id="58331"/>
    <lineage>
        <taxon>Eukaryota</taxon>
        <taxon>Viridiplantae</taxon>
        <taxon>Streptophyta</taxon>
        <taxon>Embryophyta</taxon>
        <taxon>Tracheophyta</taxon>
        <taxon>Spermatophyta</taxon>
        <taxon>Magnoliopsida</taxon>
        <taxon>eudicotyledons</taxon>
        <taxon>Gunneridae</taxon>
        <taxon>Pentapetalae</taxon>
        <taxon>rosids</taxon>
        <taxon>fabids</taxon>
        <taxon>Fagales</taxon>
        <taxon>Fagaceae</taxon>
        <taxon>Quercus</taxon>
    </lineage>
</organism>
<accession>A0AAW0KPQ2</accession>
<dbReference type="Proteomes" id="UP000237347">
    <property type="component" value="Unassembled WGS sequence"/>
</dbReference>
<proteinExistence type="predicted"/>
<evidence type="ECO:0000313" key="1">
    <source>
        <dbReference type="EMBL" id="KAK7841209.1"/>
    </source>
</evidence>
<comment type="caution">
    <text evidence="1">The sequence shown here is derived from an EMBL/GenBank/DDBJ whole genome shotgun (WGS) entry which is preliminary data.</text>
</comment>
<gene>
    <name evidence="1" type="ORF">CFP56_015711</name>
</gene>
<reference evidence="1 2" key="1">
    <citation type="journal article" date="2018" name="Sci. Data">
        <title>The draft genome sequence of cork oak.</title>
        <authorList>
            <person name="Ramos A.M."/>
            <person name="Usie A."/>
            <person name="Barbosa P."/>
            <person name="Barros P.M."/>
            <person name="Capote T."/>
            <person name="Chaves I."/>
            <person name="Simoes F."/>
            <person name="Abreu I."/>
            <person name="Carrasquinho I."/>
            <person name="Faro C."/>
            <person name="Guimaraes J.B."/>
            <person name="Mendonca D."/>
            <person name="Nobrega F."/>
            <person name="Rodrigues L."/>
            <person name="Saibo N.J.M."/>
            <person name="Varela M.C."/>
            <person name="Egas C."/>
            <person name="Matos J."/>
            <person name="Miguel C.M."/>
            <person name="Oliveira M.M."/>
            <person name="Ricardo C.P."/>
            <person name="Goncalves S."/>
        </authorList>
    </citation>
    <scope>NUCLEOTIDE SEQUENCE [LARGE SCALE GENOMIC DNA]</scope>
    <source>
        <strain evidence="2">cv. HL8</strain>
    </source>
</reference>
<name>A0AAW0KPQ2_QUESU</name>
<protein>
    <submittedName>
        <fullName evidence="1">Uncharacterized protein</fullName>
    </submittedName>
</protein>
<keyword evidence="2" id="KW-1185">Reference proteome</keyword>
<evidence type="ECO:0000313" key="2">
    <source>
        <dbReference type="Proteomes" id="UP000237347"/>
    </source>
</evidence>
<dbReference type="EMBL" id="PKMF04000246">
    <property type="protein sequence ID" value="KAK7841209.1"/>
    <property type="molecule type" value="Genomic_DNA"/>
</dbReference>